<feature type="signal peptide" evidence="1">
    <location>
        <begin position="1"/>
        <end position="28"/>
    </location>
</feature>
<organism evidence="2 3">
    <name type="scientific">Actinomadura logoneensis</name>
    <dbReference type="NCBI Taxonomy" id="2293572"/>
    <lineage>
        <taxon>Bacteria</taxon>
        <taxon>Bacillati</taxon>
        <taxon>Actinomycetota</taxon>
        <taxon>Actinomycetes</taxon>
        <taxon>Streptosporangiales</taxon>
        <taxon>Thermomonosporaceae</taxon>
        <taxon>Actinomadura</taxon>
    </lineage>
</organism>
<evidence type="ECO:0000313" key="3">
    <source>
        <dbReference type="Proteomes" id="UP000261811"/>
    </source>
</evidence>
<evidence type="ECO:0000313" key="2">
    <source>
        <dbReference type="EMBL" id="RFU41480.1"/>
    </source>
</evidence>
<keyword evidence="1" id="KW-0732">Signal</keyword>
<dbReference type="Proteomes" id="UP000261811">
    <property type="component" value="Unassembled WGS sequence"/>
</dbReference>
<feature type="chain" id="PRO_5016704022" evidence="1">
    <location>
        <begin position="29"/>
        <end position="168"/>
    </location>
</feature>
<dbReference type="EMBL" id="QURH01000210">
    <property type="protein sequence ID" value="RFU41480.1"/>
    <property type="molecule type" value="Genomic_DNA"/>
</dbReference>
<protein>
    <submittedName>
        <fullName evidence="2">Uncharacterized protein</fullName>
    </submittedName>
</protein>
<comment type="caution">
    <text evidence="2">The sequence shown here is derived from an EMBL/GenBank/DDBJ whole genome shotgun (WGS) entry which is preliminary data.</text>
</comment>
<proteinExistence type="predicted"/>
<evidence type="ECO:0000256" key="1">
    <source>
        <dbReference type="SAM" id="SignalP"/>
    </source>
</evidence>
<accession>A0A372JND2</accession>
<name>A0A372JND2_9ACTN</name>
<keyword evidence="3" id="KW-1185">Reference proteome</keyword>
<dbReference type="AlphaFoldDB" id="A0A372JND2"/>
<feature type="non-terminal residue" evidence="2">
    <location>
        <position position="168"/>
    </location>
</feature>
<reference evidence="2 3" key="1">
    <citation type="submission" date="2018-08" db="EMBL/GenBank/DDBJ databases">
        <title>Actinomadura jelena sp. nov., a novel Actinomycete isolated from soil in Chad.</title>
        <authorList>
            <person name="Shi L."/>
        </authorList>
    </citation>
    <scope>NUCLEOTIDE SEQUENCE [LARGE SCALE GENOMIC DNA]</scope>
    <source>
        <strain evidence="2 3">NEAU-G17</strain>
    </source>
</reference>
<sequence>MVRRDARRRWAAVVASVAALCLTPVALAAWPASSSGRSPAELVRRVLGSDGRAHRGLIEVTGSLGLPDLPGLDDATGPLHGTSRMRSWYGGTRRWRVAALSTTGERDYLANGDRLDVWDYEQHQFTRVAGRPAVRPPMPPDLTPPALARRLLGLVRAPDAVTALEPRR</sequence>
<gene>
    <name evidence="2" type="ORF">DZF91_11630</name>
</gene>